<protein>
    <submittedName>
        <fullName evidence="7">Threonine/homoserine/homoserine lactone efflux protein</fullName>
    </submittedName>
</protein>
<reference evidence="7 8" key="1">
    <citation type="submission" date="2023-07" db="EMBL/GenBank/DDBJ databases">
        <title>Comparative genomics of wheat-associated soil bacteria to identify genetic determinants of phenazine resistance.</title>
        <authorList>
            <person name="Mouncey N."/>
        </authorList>
    </citation>
    <scope>NUCLEOTIDE SEQUENCE [LARGE SCALE GENOMIC DNA]</scope>
    <source>
        <strain evidence="7 8">B3I12</strain>
    </source>
</reference>
<name>A0ABU0QHL9_9ACTN</name>
<feature type="transmembrane region" description="Helical" evidence="6">
    <location>
        <begin position="39"/>
        <end position="62"/>
    </location>
</feature>
<feature type="transmembrane region" description="Helical" evidence="6">
    <location>
        <begin position="188"/>
        <end position="209"/>
    </location>
</feature>
<keyword evidence="8" id="KW-1185">Reference proteome</keyword>
<evidence type="ECO:0000313" key="8">
    <source>
        <dbReference type="Proteomes" id="UP001232755"/>
    </source>
</evidence>
<dbReference type="Pfam" id="PF01810">
    <property type="entry name" value="LysE"/>
    <property type="match status" value="1"/>
</dbReference>
<dbReference type="PIRSF" id="PIRSF006324">
    <property type="entry name" value="LeuE"/>
    <property type="match status" value="1"/>
</dbReference>
<keyword evidence="5 6" id="KW-0472">Membrane</keyword>
<dbReference type="PANTHER" id="PTHR30086">
    <property type="entry name" value="ARGININE EXPORTER PROTEIN ARGO"/>
    <property type="match status" value="1"/>
</dbReference>
<evidence type="ECO:0000313" key="7">
    <source>
        <dbReference type="EMBL" id="MDQ0746871.1"/>
    </source>
</evidence>
<organism evidence="7 8">
    <name type="scientific">Streptomyces africanus</name>
    <dbReference type="NCBI Taxonomy" id="231024"/>
    <lineage>
        <taxon>Bacteria</taxon>
        <taxon>Bacillati</taxon>
        <taxon>Actinomycetota</taxon>
        <taxon>Actinomycetes</taxon>
        <taxon>Kitasatosporales</taxon>
        <taxon>Streptomycetaceae</taxon>
        <taxon>Streptomyces</taxon>
    </lineage>
</organism>
<evidence type="ECO:0000256" key="4">
    <source>
        <dbReference type="ARBA" id="ARBA00022989"/>
    </source>
</evidence>
<dbReference type="RefSeq" id="WP_307173872.1">
    <property type="nucleotide sequence ID" value="NZ_JAUSYP010000001.1"/>
</dbReference>
<evidence type="ECO:0000256" key="2">
    <source>
        <dbReference type="ARBA" id="ARBA00022475"/>
    </source>
</evidence>
<dbReference type="PANTHER" id="PTHR30086:SF20">
    <property type="entry name" value="ARGININE EXPORTER PROTEIN ARGO-RELATED"/>
    <property type="match status" value="1"/>
</dbReference>
<sequence>MDAQLIAFTGVAAGMVAMPGADFTVVVRNALTSRRAGLACALGVAGGLLLHTLLAVAGVAAVLAAVPALFRALQLLGGGYVLYLGARTLWSLRRTRVPAAEATGTRRTRAVAAEAVGTRRTRAVAAEAIGTRRTRAVAAEATGTASSAARPLRQGFVTNALNPKAPITFLSLLPQFVPAGSPALPRTLVLALIVVVLALLWFPAVALLVDRLGRWLREPRAARAVETVTGAALTLLGVLLLLEPLRAA</sequence>
<evidence type="ECO:0000256" key="3">
    <source>
        <dbReference type="ARBA" id="ARBA00022692"/>
    </source>
</evidence>
<evidence type="ECO:0000256" key="5">
    <source>
        <dbReference type="ARBA" id="ARBA00023136"/>
    </source>
</evidence>
<dbReference type="Proteomes" id="UP001232755">
    <property type="component" value="Unassembled WGS sequence"/>
</dbReference>
<proteinExistence type="predicted"/>
<keyword evidence="4 6" id="KW-1133">Transmembrane helix</keyword>
<gene>
    <name evidence="7" type="ORF">QF034_001102</name>
</gene>
<evidence type="ECO:0000256" key="6">
    <source>
        <dbReference type="SAM" id="Phobius"/>
    </source>
</evidence>
<comment type="caution">
    <text evidence="7">The sequence shown here is derived from an EMBL/GenBank/DDBJ whole genome shotgun (WGS) entry which is preliminary data.</text>
</comment>
<keyword evidence="3 6" id="KW-0812">Transmembrane</keyword>
<evidence type="ECO:0000256" key="1">
    <source>
        <dbReference type="ARBA" id="ARBA00004651"/>
    </source>
</evidence>
<feature type="transmembrane region" description="Helical" evidence="6">
    <location>
        <begin position="68"/>
        <end position="86"/>
    </location>
</feature>
<feature type="transmembrane region" description="Helical" evidence="6">
    <location>
        <begin position="221"/>
        <end position="242"/>
    </location>
</feature>
<accession>A0ABU0QHL9</accession>
<feature type="transmembrane region" description="Helical" evidence="6">
    <location>
        <begin position="6"/>
        <end position="27"/>
    </location>
</feature>
<dbReference type="EMBL" id="JAUSYP010000001">
    <property type="protein sequence ID" value="MDQ0746871.1"/>
    <property type="molecule type" value="Genomic_DNA"/>
</dbReference>
<dbReference type="InterPro" id="IPR001123">
    <property type="entry name" value="LeuE-type"/>
</dbReference>
<comment type="subcellular location">
    <subcellularLocation>
        <location evidence="1">Cell membrane</location>
        <topology evidence="1">Multi-pass membrane protein</topology>
    </subcellularLocation>
</comment>
<keyword evidence="2" id="KW-1003">Cell membrane</keyword>